<name>A0A6J4P158_9RHOB</name>
<evidence type="ECO:0000256" key="1">
    <source>
        <dbReference type="SAM" id="MobiDB-lite"/>
    </source>
</evidence>
<dbReference type="AlphaFoldDB" id="A0A6J4P158"/>
<feature type="non-terminal residue" evidence="2">
    <location>
        <position position="135"/>
    </location>
</feature>
<sequence length="135" mass="13911">DLHPHRHPAPRGHGPVGRADDRGARDPVPLRAPCSQGGRDRSAEGHVPRPRHAGAGADLDSGDRQRRAGRLVRRGLAPCEARLRPGALGAARGGSGADQAARAGRRDPGASAEPPLDRARPRVRGGAAGGVEALL</sequence>
<protein>
    <submittedName>
        <fullName evidence="2">Uncharacterized protein</fullName>
    </submittedName>
</protein>
<proteinExistence type="predicted"/>
<feature type="region of interest" description="Disordered" evidence="1">
    <location>
        <begin position="1"/>
        <end position="135"/>
    </location>
</feature>
<accession>A0A6J4P158</accession>
<feature type="compositionally biased region" description="Basic residues" evidence="1">
    <location>
        <begin position="1"/>
        <end position="10"/>
    </location>
</feature>
<organism evidence="2">
    <name type="scientific">uncultured Rubellimicrobium sp</name>
    <dbReference type="NCBI Taxonomy" id="543078"/>
    <lineage>
        <taxon>Bacteria</taxon>
        <taxon>Pseudomonadati</taxon>
        <taxon>Pseudomonadota</taxon>
        <taxon>Alphaproteobacteria</taxon>
        <taxon>Rhodobacterales</taxon>
        <taxon>Roseobacteraceae</taxon>
        <taxon>Rubellimicrobium</taxon>
        <taxon>environmental samples</taxon>
    </lineage>
</organism>
<evidence type="ECO:0000313" key="2">
    <source>
        <dbReference type="EMBL" id="CAA9402957.1"/>
    </source>
</evidence>
<feature type="compositionally biased region" description="Basic and acidic residues" evidence="1">
    <location>
        <begin position="38"/>
        <end position="47"/>
    </location>
</feature>
<gene>
    <name evidence="2" type="ORF">AVDCRST_MAG15-1118</name>
</gene>
<reference evidence="2" key="1">
    <citation type="submission" date="2020-02" db="EMBL/GenBank/DDBJ databases">
        <authorList>
            <person name="Meier V. D."/>
        </authorList>
    </citation>
    <scope>NUCLEOTIDE SEQUENCE</scope>
    <source>
        <strain evidence="2">AVDCRST_MAG15</strain>
    </source>
</reference>
<feature type="non-terminal residue" evidence="2">
    <location>
        <position position="1"/>
    </location>
</feature>
<dbReference type="EMBL" id="CADCUU010000156">
    <property type="protein sequence ID" value="CAA9402957.1"/>
    <property type="molecule type" value="Genomic_DNA"/>
</dbReference>